<evidence type="ECO:0000313" key="3">
    <source>
        <dbReference type="EMBL" id="CAK9107242.1"/>
    </source>
</evidence>
<dbReference type="EMBL" id="CAXAMM010042807">
    <property type="protein sequence ID" value="CAK9106867.1"/>
    <property type="molecule type" value="Genomic_DNA"/>
</dbReference>
<organism evidence="2 4">
    <name type="scientific">Durusdinium trenchii</name>
    <dbReference type="NCBI Taxonomy" id="1381693"/>
    <lineage>
        <taxon>Eukaryota</taxon>
        <taxon>Sar</taxon>
        <taxon>Alveolata</taxon>
        <taxon>Dinophyceae</taxon>
        <taxon>Suessiales</taxon>
        <taxon>Symbiodiniaceae</taxon>
        <taxon>Durusdinium</taxon>
    </lineage>
</organism>
<evidence type="ECO:0000313" key="4">
    <source>
        <dbReference type="Proteomes" id="UP001642464"/>
    </source>
</evidence>
<evidence type="ECO:0000313" key="2">
    <source>
        <dbReference type="EMBL" id="CAK9106867.1"/>
    </source>
</evidence>
<proteinExistence type="predicted"/>
<name>A0ABP0S3F0_9DINO</name>
<accession>A0ABP0S3F0</accession>
<protein>
    <submittedName>
        <fullName evidence="2">NADPH-dependent diflavin oxidoreductase 1</fullName>
    </submittedName>
</protein>
<dbReference type="EMBL" id="CAXAMM010042884">
    <property type="protein sequence ID" value="CAK9107242.1"/>
    <property type="molecule type" value="Genomic_DNA"/>
</dbReference>
<evidence type="ECO:0000256" key="1">
    <source>
        <dbReference type="SAM" id="MobiDB-lite"/>
    </source>
</evidence>
<gene>
    <name evidence="2" type="ORF">SCF082_LOCUS49775</name>
    <name evidence="3" type="ORF">SCF082_LOCUS49925</name>
</gene>
<sequence>MALLWEVVGGADRGGILVRRDSVLSSVEEGRLATGATVKEVEWRDGRLCYELVSGTGPKTGWVTVSLRGKELLVKQQAQEHVSTSAGTSSEEGSLSPSKAQEKLTEDEKDAVEQYMEKFGENRSGGNPGYMRKAFPWAAGRPASTTPKEAIEALKARPNVRKSDLTEVDSEGEEVPLCTRCSLPVGEHAYEGKQGQGSCVHAECMAQVMVEDAQRTEDRRAFYEAEKKLKSRKEYEIGWRMESVPKNRHLAERLGGGQVPGLCCLVLDEASKTVKFAPTLEPAAAVNLEYLLLALKVRQTASREPLFSLDPVDPQNLEDSPQKKVYEPSWLAGTTVGDVMFQADYFLKELALGEYDMPVAGMMSVFDWSEMHPTDKAWAGREWFVVRKAEVRLAADKTLVPSVKMGVEAREQVITSKGLEDAPVTSATHPLKKFADAFTRNFDLIAERKSVVFHLRELAKASVMAKYLVDSKARLDPTWLTIADEIVKSTPAEAHSEIPQLWNMRGNTRVQLRNGRVIDMFTGGQRNIHAIYGGVQFGLDRFELAQRQAGMPLAQSGRPMFMPQRFQLGKGPEMPQGVDLNLDKFDLSRTDREREVLPACSGGPGSLETKVTLGKAFLESLQQGLPKLKEDHRELVQKIYRSPQCDRMEEGNSFIPPDPNMEYTQRLHSLVNDEKLLFDRRKMYFYDRGFKVGNAGAEFPRSWTSRFQIEKDGRAPASEVSNRSGLQKVDVDANFASTLLNDILPTAAPEFKEKTEDGAIFRIYQIGSLEVRTTQENFGKEQVGVVFSSRAPSWDLKSKKSEIREDEKLKVCKVFVEAAEGPGARVPCHFYMVFETAETKTVIVTEKLQDGTTTWAVNPSNLEDRNSLAKLLFTGNCQETTLKELKNLQASSSSTTAAGVSLGVRKQYAKAVFQRTTGLSFKGKWGGFVRRYGGANRSARNERAVTSRPTKWANHDRHDLLEGKNKLNKAKVSF</sequence>
<feature type="region of interest" description="Disordered" evidence="1">
    <location>
        <begin position="78"/>
        <end position="106"/>
    </location>
</feature>
<reference evidence="2 4" key="1">
    <citation type="submission" date="2024-02" db="EMBL/GenBank/DDBJ databases">
        <authorList>
            <person name="Chen Y."/>
            <person name="Shah S."/>
            <person name="Dougan E. K."/>
            <person name="Thang M."/>
            <person name="Chan C."/>
        </authorList>
    </citation>
    <scope>NUCLEOTIDE SEQUENCE [LARGE SCALE GENOMIC DNA]</scope>
</reference>
<comment type="caution">
    <text evidence="2">The sequence shown here is derived from an EMBL/GenBank/DDBJ whole genome shotgun (WGS) entry which is preliminary data.</text>
</comment>
<dbReference type="Proteomes" id="UP001642464">
    <property type="component" value="Unassembled WGS sequence"/>
</dbReference>
<feature type="compositionally biased region" description="Low complexity" evidence="1">
    <location>
        <begin position="83"/>
        <end position="96"/>
    </location>
</feature>
<keyword evidence="4" id="KW-1185">Reference proteome</keyword>